<dbReference type="GO" id="GO:0016787">
    <property type="term" value="F:hydrolase activity"/>
    <property type="evidence" value="ECO:0007669"/>
    <property type="project" value="UniProtKB-KW"/>
</dbReference>
<evidence type="ECO:0000256" key="5">
    <source>
        <dbReference type="SAM" id="MobiDB-lite"/>
    </source>
</evidence>
<dbReference type="SMART" id="SM00849">
    <property type="entry name" value="Lactamase_B"/>
    <property type="match status" value="1"/>
</dbReference>
<dbReference type="AlphaFoldDB" id="A0A1G6LUQ1"/>
<dbReference type="GO" id="GO:0046872">
    <property type="term" value="F:metal ion binding"/>
    <property type="evidence" value="ECO:0007669"/>
    <property type="project" value="UniProtKB-KW"/>
</dbReference>
<keyword evidence="4" id="KW-0862">Zinc</keyword>
<dbReference type="Gene3D" id="3.60.15.10">
    <property type="entry name" value="Ribonuclease Z/Hydroxyacylglutathione hydrolase-like"/>
    <property type="match status" value="1"/>
</dbReference>
<reference evidence="8" key="1">
    <citation type="submission" date="2016-10" db="EMBL/GenBank/DDBJ databases">
        <authorList>
            <person name="Varghese N."/>
            <person name="Submissions S."/>
        </authorList>
    </citation>
    <scope>NUCLEOTIDE SEQUENCE [LARGE SCALE GENOMIC DNA]</scope>
    <source>
        <strain evidence="8">DSM 22619</strain>
    </source>
</reference>
<feature type="domain" description="Metallo-beta-lactamase" evidence="6">
    <location>
        <begin position="78"/>
        <end position="256"/>
    </location>
</feature>
<gene>
    <name evidence="7" type="ORF">SAMN04487824_11633</name>
</gene>
<keyword evidence="2" id="KW-0479">Metal-binding</keyword>
<proteinExistence type="predicted"/>
<dbReference type="Pfam" id="PF00753">
    <property type="entry name" value="Lactamase_B"/>
    <property type="match status" value="1"/>
</dbReference>
<evidence type="ECO:0000256" key="3">
    <source>
        <dbReference type="ARBA" id="ARBA00022801"/>
    </source>
</evidence>
<dbReference type="SUPFAM" id="SSF56281">
    <property type="entry name" value="Metallo-hydrolase/oxidoreductase"/>
    <property type="match status" value="1"/>
</dbReference>
<evidence type="ECO:0000256" key="2">
    <source>
        <dbReference type="ARBA" id="ARBA00022723"/>
    </source>
</evidence>
<comment type="cofactor">
    <cofactor evidence="1">
        <name>Zn(2+)</name>
        <dbReference type="ChEBI" id="CHEBI:29105"/>
    </cofactor>
</comment>
<dbReference type="Proteomes" id="UP000198528">
    <property type="component" value="Unassembled WGS sequence"/>
</dbReference>
<dbReference type="PANTHER" id="PTHR46233:SF3">
    <property type="entry name" value="HYDROXYACYLGLUTATHIONE HYDROLASE GLOC"/>
    <property type="match status" value="1"/>
</dbReference>
<evidence type="ECO:0000313" key="7">
    <source>
        <dbReference type="EMBL" id="SDC46485.1"/>
    </source>
</evidence>
<dbReference type="CDD" id="cd06262">
    <property type="entry name" value="metallo-hydrolase-like_MBL-fold"/>
    <property type="match status" value="1"/>
</dbReference>
<sequence>MACGEENDHCCGNHGHQADGGCCGGHDHGHDGGCCGGHDHGHDGGCCGGHHDGGCCGGGCCGADDRDQIAMFVVGPIETNCYAYVSQGECLVVDPGNSGKAIAEHLPPDVTVNYIVATHGHGDHVGGVRALREATGAKYAISAPDAELAKHAGEKSELGRSYDDNAPDPDLTLSEGDVLKVGTAEFRVLEAPGHTPGGIVLLGGGSAEHVCFVGDTLFKGSCGRTDLKGGSQEALRRTLARLKREIPAHTNVFCGHGDPTTMEDELAQNPYLR</sequence>
<evidence type="ECO:0000259" key="6">
    <source>
        <dbReference type="SMART" id="SM00849"/>
    </source>
</evidence>
<dbReference type="STRING" id="604330.SAMN04489857_1093"/>
<accession>A0A1G6LUQ1</accession>
<dbReference type="RefSeq" id="WP_090846993.1">
    <property type="nucleotide sequence ID" value="NZ_FMZL01000016.1"/>
</dbReference>
<evidence type="ECO:0000256" key="4">
    <source>
        <dbReference type="ARBA" id="ARBA00022833"/>
    </source>
</evidence>
<evidence type="ECO:0000256" key="1">
    <source>
        <dbReference type="ARBA" id="ARBA00001947"/>
    </source>
</evidence>
<keyword evidence="8" id="KW-1185">Reference proteome</keyword>
<feature type="region of interest" description="Disordered" evidence="5">
    <location>
        <begin position="253"/>
        <end position="273"/>
    </location>
</feature>
<evidence type="ECO:0000313" key="8">
    <source>
        <dbReference type="Proteomes" id="UP000198528"/>
    </source>
</evidence>
<feature type="region of interest" description="Disordered" evidence="5">
    <location>
        <begin position="150"/>
        <end position="173"/>
    </location>
</feature>
<dbReference type="EMBL" id="FMZL01000016">
    <property type="protein sequence ID" value="SDC46485.1"/>
    <property type="molecule type" value="Genomic_DNA"/>
</dbReference>
<organism evidence="7 8">
    <name type="scientific">Parafannyhessea umbonata</name>
    <dbReference type="NCBI Taxonomy" id="604330"/>
    <lineage>
        <taxon>Bacteria</taxon>
        <taxon>Bacillati</taxon>
        <taxon>Actinomycetota</taxon>
        <taxon>Coriobacteriia</taxon>
        <taxon>Coriobacteriales</taxon>
        <taxon>Atopobiaceae</taxon>
        <taxon>Parafannyhessea</taxon>
    </lineage>
</organism>
<dbReference type="InterPro" id="IPR036866">
    <property type="entry name" value="RibonucZ/Hydroxyglut_hydro"/>
</dbReference>
<dbReference type="InterPro" id="IPR001279">
    <property type="entry name" value="Metallo-B-lactamas"/>
</dbReference>
<dbReference type="InterPro" id="IPR051453">
    <property type="entry name" value="MBL_Glyoxalase_II"/>
</dbReference>
<feature type="compositionally biased region" description="Basic and acidic residues" evidence="5">
    <location>
        <begin position="150"/>
        <end position="163"/>
    </location>
</feature>
<keyword evidence="3" id="KW-0378">Hydrolase</keyword>
<protein>
    <submittedName>
        <fullName evidence="7">Glyoxylase, beta-lactamase superfamily II</fullName>
    </submittedName>
</protein>
<dbReference type="PANTHER" id="PTHR46233">
    <property type="entry name" value="HYDROXYACYLGLUTATHIONE HYDROLASE GLOC"/>
    <property type="match status" value="1"/>
</dbReference>
<name>A0A1G6LUQ1_9ACTN</name>